<dbReference type="AlphaFoldDB" id="A0A2W5TNY9"/>
<dbReference type="EMBL" id="QFQP01000002">
    <property type="protein sequence ID" value="PZR17330.1"/>
    <property type="molecule type" value="Genomic_DNA"/>
</dbReference>
<sequence>MPKESYDELIFALGDLAREHLAEAKNPLRAMEHVFNAEDAVLAVRGEIETLEAELNEEDGKWNDFLAAQEDEKLKQKAIIAKWRSAVLGVEGRSRDMKKKLSSMKAAFRYQKDSLRRAEASHKEMELREGHDVKKINLSRENLKKTRLHIMREQRNLEELEWDLNQVLTPRPGQQGAAGILAHKRILEMEDEFEEHEHDYKTKMKEIDAAIAAKEEELKAAEEELDGCIFDLGEEAYAERVPHPQLNPLYPRLDKAK</sequence>
<protein>
    <submittedName>
        <fullName evidence="2">Uncharacterized protein</fullName>
    </submittedName>
</protein>
<dbReference type="Proteomes" id="UP000249061">
    <property type="component" value="Unassembled WGS sequence"/>
</dbReference>
<comment type="caution">
    <text evidence="2">The sequence shown here is derived from an EMBL/GenBank/DDBJ whole genome shotgun (WGS) entry which is preliminary data.</text>
</comment>
<reference evidence="2 3" key="1">
    <citation type="submission" date="2017-08" db="EMBL/GenBank/DDBJ databases">
        <title>Infants hospitalized years apart are colonized by the same room-sourced microbial strains.</title>
        <authorList>
            <person name="Brooks B."/>
            <person name="Olm M.R."/>
            <person name="Firek B.A."/>
            <person name="Baker R."/>
            <person name="Thomas B.C."/>
            <person name="Morowitz M.J."/>
            <person name="Banfield J.F."/>
        </authorList>
    </citation>
    <scope>NUCLEOTIDE SEQUENCE [LARGE SCALE GENOMIC DNA]</scope>
    <source>
        <strain evidence="2">S2_003_000_R2_14</strain>
    </source>
</reference>
<evidence type="ECO:0000313" key="2">
    <source>
        <dbReference type="EMBL" id="PZR17330.1"/>
    </source>
</evidence>
<evidence type="ECO:0000313" key="3">
    <source>
        <dbReference type="Proteomes" id="UP000249061"/>
    </source>
</evidence>
<name>A0A2W5TNY9_9BACT</name>
<evidence type="ECO:0000256" key="1">
    <source>
        <dbReference type="SAM" id="Coils"/>
    </source>
</evidence>
<organism evidence="2 3">
    <name type="scientific">Archangium gephyra</name>
    <dbReference type="NCBI Taxonomy" id="48"/>
    <lineage>
        <taxon>Bacteria</taxon>
        <taxon>Pseudomonadati</taxon>
        <taxon>Myxococcota</taxon>
        <taxon>Myxococcia</taxon>
        <taxon>Myxococcales</taxon>
        <taxon>Cystobacterineae</taxon>
        <taxon>Archangiaceae</taxon>
        <taxon>Archangium</taxon>
    </lineage>
</organism>
<keyword evidence="1" id="KW-0175">Coiled coil</keyword>
<gene>
    <name evidence="2" type="ORF">DI536_03110</name>
</gene>
<feature type="coiled-coil region" evidence="1">
    <location>
        <begin position="143"/>
        <end position="231"/>
    </location>
</feature>
<accession>A0A2W5TNY9</accession>
<proteinExistence type="predicted"/>